<gene>
    <name evidence="4" type="primary">wbxR</name>
</gene>
<dbReference type="Pfam" id="PF13439">
    <property type="entry name" value="Glyco_transf_4"/>
    <property type="match status" value="1"/>
</dbReference>
<dbReference type="PANTHER" id="PTHR12526:SF630">
    <property type="entry name" value="GLYCOSYLTRANSFERASE"/>
    <property type="match status" value="1"/>
</dbReference>
<dbReference type="EMBL" id="KC999969">
    <property type="protein sequence ID" value="AID71006.1"/>
    <property type="molecule type" value="Genomic_DNA"/>
</dbReference>
<feature type="domain" description="Glycosyl transferase family 1" evidence="1">
    <location>
        <begin position="176"/>
        <end position="341"/>
    </location>
</feature>
<evidence type="ECO:0000259" key="2">
    <source>
        <dbReference type="Pfam" id="PF13439"/>
    </source>
</evidence>
<accession>A0A068FV80</accession>
<dbReference type="Pfam" id="PF00534">
    <property type="entry name" value="Glycos_transf_1"/>
    <property type="match status" value="1"/>
</dbReference>
<dbReference type="Gene3D" id="3.40.50.2000">
    <property type="entry name" value="Glycogen Phosphorylase B"/>
    <property type="match status" value="2"/>
</dbReference>
<evidence type="ECO:0000313" key="4">
    <source>
        <dbReference type="EMBL" id="AID71006.1"/>
    </source>
</evidence>
<dbReference type="PATRIC" id="fig|644.34.peg.686"/>
<dbReference type="InterPro" id="IPR001296">
    <property type="entry name" value="Glyco_trans_1"/>
</dbReference>
<name>A0A068FV80_AERHY</name>
<dbReference type="GO" id="GO:1901135">
    <property type="term" value="P:carbohydrate derivative metabolic process"/>
    <property type="evidence" value="ECO:0007669"/>
    <property type="project" value="UniProtKB-ARBA"/>
</dbReference>
<dbReference type="RefSeq" id="WP_043121698.1">
    <property type="nucleotide sequence ID" value="NZ_CP148749.1"/>
</dbReference>
<organism evidence="4">
    <name type="scientific">Aeromonas hydrophila</name>
    <dbReference type="NCBI Taxonomy" id="644"/>
    <lineage>
        <taxon>Bacteria</taxon>
        <taxon>Pseudomonadati</taxon>
        <taxon>Pseudomonadota</taxon>
        <taxon>Gammaproteobacteria</taxon>
        <taxon>Aeromonadales</taxon>
        <taxon>Aeromonadaceae</taxon>
        <taxon>Aeromonas</taxon>
    </lineage>
</organism>
<proteinExistence type="predicted"/>
<dbReference type="AlphaFoldDB" id="A0A068FV80"/>
<dbReference type="EMBL" id="KC999966">
    <property type="protein sequence ID" value="AID70925.1"/>
    <property type="molecule type" value="Genomic_DNA"/>
</dbReference>
<evidence type="ECO:0000259" key="1">
    <source>
        <dbReference type="Pfam" id="PF00534"/>
    </source>
</evidence>
<dbReference type="SUPFAM" id="SSF53756">
    <property type="entry name" value="UDP-Glycosyltransferase/glycogen phosphorylase"/>
    <property type="match status" value="1"/>
</dbReference>
<reference evidence="4" key="1">
    <citation type="journal article" date="2013" name="PLoS ONE">
        <title>Implication of lateral genetic transfer in the emergence of Aeromonas hydrophila isolates of epidemic outbreaks in channel catfish.</title>
        <authorList>
            <person name="Hossain M.J."/>
            <person name="Waldbieser G.C."/>
            <person name="Sun D."/>
            <person name="Capps N.K."/>
            <person name="Hemstreet W.B."/>
            <person name="Carlisle K."/>
            <person name="Griffin M.J."/>
            <person name="Khoo L."/>
            <person name="Goodwin A.E."/>
            <person name="Sonstegard T.S."/>
            <person name="Schroeder S."/>
            <person name="Hayden K."/>
            <person name="Newton J.C."/>
            <person name="Terhune J.S."/>
            <person name="Liles M.R."/>
        </authorList>
    </citation>
    <scope>NUCLEOTIDE SEQUENCE</scope>
    <source>
        <strain evidence="3">AL97-91</strain>
        <strain evidence="4">MN98-04</strain>
    </source>
</reference>
<dbReference type="PANTHER" id="PTHR12526">
    <property type="entry name" value="GLYCOSYLTRANSFERASE"/>
    <property type="match status" value="1"/>
</dbReference>
<keyword evidence="4" id="KW-0808">Transferase</keyword>
<dbReference type="GO" id="GO:0016757">
    <property type="term" value="F:glycosyltransferase activity"/>
    <property type="evidence" value="ECO:0007669"/>
    <property type="project" value="InterPro"/>
</dbReference>
<dbReference type="InterPro" id="IPR028098">
    <property type="entry name" value="Glyco_trans_4-like_N"/>
</dbReference>
<sequence>MKIAMIITGLGMGGAERQMCDLADQFIRLNHHILIISMTGEIINHPHSAAADIVLLRMKKTPFSVFKAYWQAIRLLNQYKPDVVHSHMVHANIFARLLRLLVPFPKLICSAHSVNEGGGWRLLAYRFTERLCDLNTNVSQEAVEAFIKQGAVSAGRMKVMYNGIDTERFYFNTTIRNKLRSQLGIDDNNILLISVGRLTAAKDYKNLLVAFAMLSSRFNNIKLVIIGEGEEKEYLTKIANAQGISEQVHFLGLRYDVEDWMSAADIFVLSSAWEGFGLVVAEAMATELVVVATDCGGVREVVGSAGLLAPPKNSQQLFTAIEQAMMLSPLEREAMTKEARTRVINHYSIETISLHWLTLYQDYT</sequence>
<evidence type="ECO:0000313" key="3">
    <source>
        <dbReference type="EMBL" id="AID70925.1"/>
    </source>
</evidence>
<feature type="domain" description="Glycosyltransferase subfamily 4-like N-terminal" evidence="2">
    <location>
        <begin position="12"/>
        <end position="168"/>
    </location>
</feature>
<protein>
    <submittedName>
        <fullName evidence="4">Glycosyl transferase, group 2 family protein</fullName>
    </submittedName>
</protein>